<evidence type="ECO:0000256" key="2">
    <source>
        <dbReference type="ARBA" id="ARBA00023043"/>
    </source>
</evidence>
<dbReference type="SMART" id="SM00248">
    <property type="entry name" value="ANK"/>
    <property type="match status" value="6"/>
</dbReference>
<evidence type="ECO:0000256" key="1">
    <source>
        <dbReference type="ARBA" id="ARBA00022737"/>
    </source>
</evidence>
<evidence type="ECO:0000313" key="4">
    <source>
        <dbReference type="EMBL" id="EAY02009.1"/>
    </source>
</evidence>
<feature type="repeat" description="ANK" evidence="3">
    <location>
        <begin position="221"/>
        <end position="253"/>
    </location>
</feature>
<dbReference type="AlphaFoldDB" id="A2EZC8"/>
<dbReference type="PRINTS" id="PR01415">
    <property type="entry name" value="ANKYRIN"/>
</dbReference>
<dbReference type="KEGG" id="tva:4759840"/>
<dbReference type="OrthoDB" id="9995210at2759"/>
<dbReference type="InParanoid" id="A2EZC8"/>
<dbReference type="eggNOG" id="KOG0504">
    <property type="taxonomic scope" value="Eukaryota"/>
</dbReference>
<dbReference type="VEuPathDB" id="TrichDB:TVAGG3_0136820"/>
<evidence type="ECO:0000256" key="3">
    <source>
        <dbReference type="PROSITE-ProRule" id="PRU00023"/>
    </source>
</evidence>
<dbReference type="RefSeq" id="XP_001330835.1">
    <property type="nucleotide sequence ID" value="XM_001330799.1"/>
</dbReference>
<dbReference type="PANTHER" id="PTHR24198:SF165">
    <property type="entry name" value="ANKYRIN REPEAT-CONTAINING PROTEIN-RELATED"/>
    <property type="match status" value="1"/>
</dbReference>
<keyword evidence="1" id="KW-0677">Repeat</keyword>
<name>A2EZC8_TRIV3</name>
<accession>A2EZC8</accession>
<dbReference type="Proteomes" id="UP000001542">
    <property type="component" value="Unassembled WGS sequence"/>
</dbReference>
<reference evidence="4" key="2">
    <citation type="journal article" date="2007" name="Science">
        <title>Draft genome sequence of the sexually transmitted pathogen Trichomonas vaginalis.</title>
        <authorList>
            <person name="Carlton J.M."/>
            <person name="Hirt R.P."/>
            <person name="Silva J.C."/>
            <person name="Delcher A.L."/>
            <person name="Schatz M."/>
            <person name="Zhao Q."/>
            <person name="Wortman J.R."/>
            <person name="Bidwell S.L."/>
            <person name="Alsmark U.C.M."/>
            <person name="Besteiro S."/>
            <person name="Sicheritz-Ponten T."/>
            <person name="Noel C.J."/>
            <person name="Dacks J.B."/>
            <person name="Foster P.G."/>
            <person name="Simillion C."/>
            <person name="Van de Peer Y."/>
            <person name="Miranda-Saavedra D."/>
            <person name="Barton G.J."/>
            <person name="Westrop G.D."/>
            <person name="Mueller S."/>
            <person name="Dessi D."/>
            <person name="Fiori P.L."/>
            <person name="Ren Q."/>
            <person name="Paulsen I."/>
            <person name="Zhang H."/>
            <person name="Bastida-Corcuera F.D."/>
            <person name="Simoes-Barbosa A."/>
            <person name="Brown M.T."/>
            <person name="Hayes R.D."/>
            <person name="Mukherjee M."/>
            <person name="Okumura C.Y."/>
            <person name="Schneider R."/>
            <person name="Smith A.J."/>
            <person name="Vanacova S."/>
            <person name="Villalvazo M."/>
            <person name="Haas B.J."/>
            <person name="Pertea M."/>
            <person name="Feldblyum T.V."/>
            <person name="Utterback T.R."/>
            <person name="Shu C.L."/>
            <person name="Osoegawa K."/>
            <person name="de Jong P.J."/>
            <person name="Hrdy I."/>
            <person name="Horvathova L."/>
            <person name="Zubacova Z."/>
            <person name="Dolezal P."/>
            <person name="Malik S.B."/>
            <person name="Logsdon J.M. Jr."/>
            <person name="Henze K."/>
            <person name="Gupta A."/>
            <person name="Wang C.C."/>
            <person name="Dunne R.L."/>
            <person name="Upcroft J.A."/>
            <person name="Upcroft P."/>
            <person name="White O."/>
            <person name="Salzberg S.L."/>
            <person name="Tang P."/>
            <person name="Chiu C.-H."/>
            <person name="Lee Y.-S."/>
            <person name="Embley T.M."/>
            <person name="Coombs G.H."/>
            <person name="Mottram J.C."/>
            <person name="Tachezy J."/>
            <person name="Fraser-Liggett C.M."/>
            <person name="Johnson P.J."/>
        </authorList>
    </citation>
    <scope>NUCLEOTIDE SEQUENCE [LARGE SCALE GENOMIC DNA]</scope>
    <source>
        <strain evidence="4">G3</strain>
    </source>
</reference>
<keyword evidence="5" id="KW-1185">Reference proteome</keyword>
<protein>
    <submittedName>
        <fullName evidence="4">Uncharacterized protein</fullName>
    </submittedName>
</protein>
<dbReference type="InterPro" id="IPR036770">
    <property type="entry name" value="Ankyrin_rpt-contain_sf"/>
</dbReference>
<evidence type="ECO:0000313" key="5">
    <source>
        <dbReference type="Proteomes" id="UP000001542"/>
    </source>
</evidence>
<dbReference type="PROSITE" id="PS50297">
    <property type="entry name" value="ANK_REP_REGION"/>
    <property type="match status" value="2"/>
</dbReference>
<dbReference type="STRING" id="5722.A2EZC8"/>
<dbReference type="VEuPathDB" id="TrichDB:TVAG_217460"/>
<organism evidence="4 5">
    <name type="scientific">Trichomonas vaginalis (strain ATCC PRA-98 / G3)</name>
    <dbReference type="NCBI Taxonomy" id="412133"/>
    <lineage>
        <taxon>Eukaryota</taxon>
        <taxon>Metamonada</taxon>
        <taxon>Parabasalia</taxon>
        <taxon>Trichomonadida</taxon>
        <taxon>Trichomonadidae</taxon>
        <taxon>Trichomonas</taxon>
    </lineage>
</organism>
<dbReference type="SUPFAM" id="SSF48403">
    <property type="entry name" value="Ankyrin repeat"/>
    <property type="match status" value="1"/>
</dbReference>
<sequence>MSLQGNPKLFNIVKNNRVDELQKELNGNVTTLQDTSYELDCETYFTSSLNKGLTLMHVAAFYDALDCVEYFDKQGISPEIKSALGYAPVHYAALGGAKEVLIYLCTEHNVDINSAPANGYTPICLATCNDSDEILRILFDCGAKYIQQSAGKVAINSPLLKAIEQHKTQPFVFLMERCVPMSLKDEKDYSPLMKCIAHRLYDGVNLLLQSDKVNVNYLDGEGRSALMFAIGSTRADLVQKLIDKGANVNQRGFLKQYPIHFAVTSGSYEIVEMLINAGANVNVTDKSNKLPINCLSPKPDALKILDLLIKNGNDINHYFDKGAFIANFITQPGQEEFFKYIIDHGFDFSGIAPNHKTYYELIMTVGKPQYKELVKTHYKPKK</sequence>
<feature type="repeat" description="ANK" evidence="3">
    <location>
        <begin position="254"/>
        <end position="286"/>
    </location>
</feature>
<dbReference type="SMR" id="A2EZC8"/>
<proteinExistence type="predicted"/>
<dbReference type="PANTHER" id="PTHR24198">
    <property type="entry name" value="ANKYRIN REPEAT AND PROTEIN KINASE DOMAIN-CONTAINING PROTEIN"/>
    <property type="match status" value="1"/>
</dbReference>
<dbReference type="Gene3D" id="1.25.40.20">
    <property type="entry name" value="Ankyrin repeat-containing domain"/>
    <property type="match status" value="2"/>
</dbReference>
<dbReference type="InterPro" id="IPR002110">
    <property type="entry name" value="Ankyrin_rpt"/>
</dbReference>
<gene>
    <name evidence="4" type="ORF">TVAG_217460</name>
</gene>
<keyword evidence="2 3" id="KW-0040">ANK repeat</keyword>
<dbReference type="PROSITE" id="PS50088">
    <property type="entry name" value="ANK_REPEAT"/>
    <property type="match status" value="2"/>
</dbReference>
<reference evidence="4" key="1">
    <citation type="submission" date="2006-10" db="EMBL/GenBank/DDBJ databases">
        <authorList>
            <person name="Amadeo P."/>
            <person name="Zhao Q."/>
            <person name="Wortman J."/>
            <person name="Fraser-Liggett C."/>
            <person name="Carlton J."/>
        </authorList>
    </citation>
    <scope>NUCLEOTIDE SEQUENCE</scope>
    <source>
        <strain evidence="4">G3</strain>
    </source>
</reference>
<dbReference type="Pfam" id="PF12796">
    <property type="entry name" value="Ank_2"/>
    <property type="match status" value="2"/>
</dbReference>
<dbReference type="EMBL" id="DS113550">
    <property type="protein sequence ID" value="EAY02009.1"/>
    <property type="molecule type" value="Genomic_DNA"/>
</dbReference>